<dbReference type="GO" id="GO:0005829">
    <property type="term" value="C:cytosol"/>
    <property type="evidence" value="ECO:0007669"/>
    <property type="project" value="TreeGrafter"/>
</dbReference>
<keyword evidence="3 10" id="KW-0489">Methyltransferase</keyword>
<dbReference type="NCBIfam" id="TIGR00137">
    <property type="entry name" value="gid_trmFO"/>
    <property type="match status" value="1"/>
</dbReference>
<evidence type="ECO:0000259" key="11">
    <source>
        <dbReference type="Pfam" id="PF01134"/>
    </source>
</evidence>
<evidence type="ECO:0000256" key="9">
    <source>
        <dbReference type="ARBA" id="ARBA00023027"/>
    </source>
</evidence>
<dbReference type="AlphaFoldDB" id="A0A0S7BLL9"/>
<proteinExistence type="inferred from homology"/>
<dbReference type="STRING" id="360412.LARV_02609"/>
<evidence type="ECO:0000256" key="8">
    <source>
        <dbReference type="ARBA" id="ARBA00022857"/>
    </source>
</evidence>
<evidence type="ECO:0000256" key="10">
    <source>
        <dbReference type="HAMAP-Rule" id="MF_01037"/>
    </source>
</evidence>
<dbReference type="PRINTS" id="PR00411">
    <property type="entry name" value="PNDRDTASEI"/>
</dbReference>
<dbReference type="PANTHER" id="PTHR11806:SF2">
    <property type="entry name" value="METHYLENETETRAHYDROFOLATE--TRNA-(URACIL-5-)-METHYLTRANSFERASE TRMFO"/>
    <property type="match status" value="1"/>
</dbReference>
<feature type="domain" description="MnmG N-terminal" evidence="11">
    <location>
        <begin position="3"/>
        <end position="378"/>
    </location>
</feature>
<dbReference type="GO" id="GO:0002098">
    <property type="term" value="P:tRNA wobble uridine modification"/>
    <property type="evidence" value="ECO:0007669"/>
    <property type="project" value="TreeGrafter"/>
</dbReference>
<dbReference type="EC" id="2.1.1.74" evidence="10"/>
<evidence type="ECO:0000256" key="6">
    <source>
        <dbReference type="ARBA" id="ARBA00022694"/>
    </source>
</evidence>
<dbReference type="PANTHER" id="PTHR11806">
    <property type="entry name" value="GLUCOSE INHIBITED DIVISION PROTEIN A"/>
    <property type="match status" value="1"/>
</dbReference>
<evidence type="ECO:0000256" key="4">
    <source>
        <dbReference type="ARBA" id="ARBA00022630"/>
    </source>
</evidence>
<comment type="similarity">
    <text evidence="10">Belongs to the MnmG family. TrmFO subfamily.</text>
</comment>
<dbReference type="InterPro" id="IPR040131">
    <property type="entry name" value="MnmG_N"/>
</dbReference>
<keyword evidence="8 10" id="KW-0521">NADP</keyword>
<dbReference type="NCBIfam" id="NF003739">
    <property type="entry name" value="PRK05335.1"/>
    <property type="match status" value="1"/>
</dbReference>
<dbReference type="Proteomes" id="UP000055060">
    <property type="component" value="Unassembled WGS sequence"/>
</dbReference>
<comment type="subcellular location">
    <subcellularLocation>
        <location evidence="10">Cytoplasm</location>
    </subcellularLocation>
</comment>
<keyword evidence="13" id="KW-1185">Reference proteome</keyword>
<dbReference type="EMBL" id="DF967972">
    <property type="protein sequence ID" value="GAP14833.1"/>
    <property type="molecule type" value="Genomic_DNA"/>
</dbReference>
<comment type="function">
    <text evidence="10">Catalyzes the folate-dependent formation of 5-methyl-uridine at position 54 (M-5-U54) in all tRNAs.</text>
</comment>
<keyword evidence="4 10" id="KW-0285">Flavoprotein</keyword>
<dbReference type="HAMAP" id="MF_01037">
    <property type="entry name" value="TrmFO"/>
    <property type="match status" value="1"/>
</dbReference>
<name>A0A0S7BLL9_9CHLR</name>
<sequence>MSDLIIVGGGLAGCEAAWQAAQRGIKVFLYEMRPNVMTGAHRTAQLAELVCSNSLGSSLLDRPSGLLKEELRRMGSLLVDCADRAALPAGGALAVDREVFASLVTRAIESHPNIRIIREEITSIPNQPAIIASGPLTSANLITSIQQLTGEDHLFFFDAIAPVVQAESVDMQIAYRGSRYKVGSAEAGDYINCPMSEDEYHAFVDQLLAADRIQLRDFEGEIREGVRAGENHFFEGCLPVEILAERGRDTLAFGPMRPIGLRGPGRGARKTFAVLQLRQDDLAGSLFNLVGCQTNLTFAEQSRVFRLIPGLQNAEFARYGQMHRNTFIASPRLLSATLQTREYPDLFFAGQITGVEGYMGNIATGLLAGVNAARVLRGIPPLTLPPATMLGALCNYISHANPADFQPMKANFGILPPIAHPKISRRERAIQCVERALLSLDPILSQFQINS</sequence>
<dbReference type="GO" id="GO:0047151">
    <property type="term" value="F:tRNA (uracil(54)-C5)-methyltransferase activity, 5,10-methylenetetrahydrofolate-dependent"/>
    <property type="evidence" value="ECO:0007669"/>
    <property type="project" value="UniProtKB-UniRule"/>
</dbReference>
<dbReference type="InterPro" id="IPR004417">
    <property type="entry name" value="TrmFO"/>
</dbReference>
<evidence type="ECO:0000256" key="1">
    <source>
        <dbReference type="ARBA" id="ARBA00001974"/>
    </source>
</evidence>
<dbReference type="SUPFAM" id="SSF51905">
    <property type="entry name" value="FAD/NAD(P)-binding domain"/>
    <property type="match status" value="1"/>
</dbReference>
<evidence type="ECO:0000256" key="3">
    <source>
        <dbReference type="ARBA" id="ARBA00022603"/>
    </source>
</evidence>
<keyword evidence="2 10" id="KW-0963">Cytoplasm</keyword>
<dbReference type="RefSeq" id="WP_075074060.1">
    <property type="nucleotide sequence ID" value="NZ_DF967972.1"/>
</dbReference>
<dbReference type="InterPro" id="IPR002218">
    <property type="entry name" value="MnmG-rel"/>
</dbReference>
<evidence type="ECO:0000256" key="5">
    <source>
        <dbReference type="ARBA" id="ARBA00022679"/>
    </source>
</evidence>
<organism evidence="12">
    <name type="scientific">Longilinea arvoryzae</name>
    <dbReference type="NCBI Taxonomy" id="360412"/>
    <lineage>
        <taxon>Bacteria</taxon>
        <taxon>Bacillati</taxon>
        <taxon>Chloroflexota</taxon>
        <taxon>Anaerolineae</taxon>
        <taxon>Anaerolineales</taxon>
        <taxon>Anaerolineaceae</taxon>
        <taxon>Longilinea</taxon>
    </lineage>
</organism>
<dbReference type="GO" id="GO:0030488">
    <property type="term" value="P:tRNA methylation"/>
    <property type="evidence" value="ECO:0007669"/>
    <property type="project" value="TreeGrafter"/>
</dbReference>
<dbReference type="Gene3D" id="3.50.50.60">
    <property type="entry name" value="FAD/NAD(P)-binding domain"/>
    <property type="match status" value="2"/>
</dbReference>
<comment type="catalytic activity">
    <reaction evidence="10">
        <text>uridine(54) in tRNA + (6R)-5,10-methylene-5,6,7,8-tetrahydrofolate + NADPH + H(+) = 5-methyluridine(54) in tRNA + (6S)-5,6,7,8-tetrahydrofolate + NADP(+)</text>
        <dbReference type="Rhea" id="RHEA:62372"/>
        <dbReference type="Rhea" id="RHEA-COMP:10167"/>
        <dbReference type="Rhea" id="RHEA-COMP:10193"/>
        <dbReference type="ChEBI" id="CHEBI:15378"/>
        <dbReference type="ChEBI" id="CHEBI:15636"/>
        <dbReference type="ChEBI" id="CHEBI:57453"/>
        <dbReference type="ChEBI" id="CHEBI:57783"/>
        <dbReference type="ChEBI" id="CHEBI:58349"/>
        <dbReference type="ChEBI" id="CHEBI:65315"/>
        <dbReference type="ChEBI" id="CHEBI:74447"/>
        <dbReference type="EC" id="2.1.1.74"/>
    </reaction>
</comment>
<dbReference type="GO" id="GO:0050660">
    <property type="term" value="F:flavin adenine dinucleotide binding"/>
    <property type="evidence" value="ECO:0007669"/>
    <property type="project" value="UniProtKB-UniRule"/>
</dbReference>
<keyword evidence="7 10" id="KW-0274">FAD</keyword>
<keyword evidence="6 10" id="KW-0819">tRNA processing</keyword>
<evidence type="ECO:0000313" key="13">
    <source>
        <dbReference type="Proteomes" id="UP000055060"/>
    </source>
</evidence>
<evidence type="ECO:0000256" key="2">
    <source>
        <dbReference type="ARBA" id="ARBA00022490"/>
    </source>
</evidence>
<protein>
    <recommendedName>
        <fullName evidence="10">Methylenetetrahydrofolate--tRNA-(uracil-5-)-methyltransferase TrmFO</fullName>
        <ecNumber evidence="10">2.1.1.74</ecNumber>
    </recommendedName>
    <alternativeName>
        <fullName evidence="10">Folate-dependent tRNA (uracil-5-)-methyltransferase</fullName>
    </alternativeName>
    <alternativeName>
        <fullName evidence="10">Folate-dependent tRNA(M-5-U54)-methyltransferase</fullName>
    </alternativeName>
</protein>
<feature type="binding site" evidence="10">
    <location>
        <begin position="8"/>
        <end position="13"/>
    </location>
    <ligand>
        <name>FAD</name>
        <dbReference type="ChEBI" id="CHEBI:57692"/>
    </ligand>
</feature>
<dbReference type="InterPro" id="IPR036188">
    <property type="entry name" value="FAD/NAD-bd_sf"/>
</dbReference>
<evidence type="ECO:0000313" key="12">
    <source>
        <dbReference type="EMBL" id="GAP14833.1"/>
    </source>
</evidence>
<comment type="cofactor">
    <cofactor evidence="1 10">
        <name>FAD</name>
        <dbReference type="ChEBI" id="CHEBI:57692"/>
    </cofactor>
</comment>
<keyword evidence="9 10" id="KW-0520">NAD</keyword>
<dbReference type="Pfam" id="PF01134">
    <property type="entry name" value="GIDA"/>
    <property type="match status" value="1"/>
</dbReference>
<dbReference type="OrthoDB" id="9815560at2"/>
<comment type="catalytic activity">
    <reaction evidence="10">
        <text>uridine(54) in tRNA + (6R)-5,10-methylene-5,6,7,8-tetrahydrofolate + NADH + H(+) = 5-methyluridine(54) in tRNA + (6S)-5,6,7,8-tetrahydrofolate + NAD(+)</text>
        <dbReference type="Rhea" id="RHEA:16873"/>
        <dbReference type="Rhea" id="RHEA-COMP:10167"/>
        <dbReference type="Rhea" id="RHEA-COMP:10193"/>
        <dbReference type="ChEBI" id="CHEBI:15378"/>
        <dbReference type="ChEBI" id="CHEBI:15636"/>
        <dbReference type="ChEBI" id="CHEBI:57453"/>
        <dbReference type="ChEBI" id="CHEBI:57540"/>
        <dbReference type="ChEBI" id="CHEBI:57945"/>
        <dbReference type="ChEBI" id="CHEBI:65315"/>
        <dbReference type="ChEBI" id="CHEBI:74447"/>
        <dbReference type="EC" id="2.1.1.74"/>
    </reaction>
</comment>
<gene>
    <name evidence="10" type="primary">trmFO</name>
    <name evidence="12" type="ORF">LARV_02609</name>
</gene>
<keyword evidence="5 10" id="KW-0808">Transferase</keyword>
<reference evidence="12" key="1">
    <citation type="submission" date="2015-07" db="EMBL/GenBank/DDBJ databases">
        <title>Draft Genome Sequences of Anaerolinea thermolimosa IMO-1, Bellilinea caldifistulae GOMI-1, Leptolinea tardivitalis YMTK-2, Levilinea saccharolytica KIBI-1,Longilinea arvoryzae KOME-1, Previously Described as Members of the Anaerolineaceae (Chloroflexi).</title>
        <authorList>
            <person name="Sekiguchi Y."/>
            <person name="Ohashi A."/>
            <person name="Matsuura N."/>
            <person name="Tourlousse M.D."/>
        </authorList>
    </citation>
    <scope>NUCLEOTIDE SEQUENCE [LARGE SCALE GENOMIC DNA]</scope>
    <source>
        <strain evidence="12">KOME-1</strain>
    </source>
</reference>
<evidence type="ECO:0000256" key="7">
    <source>
        <dbReference type="ARBA" id="ARBA00022827"/>
    </source>
</evidence>
<accession>A0A0S7BLL9</accession>